<sequence>MTHLSSSSRKVAWLKLVVLSMAAWLFLGEFLPWVYDVVPPLRHSRDQQAKYDISAGAIYYTDVPVTLDSEMASREAVQKAIELRASSM</sequence>
<reference evidence="2" key="1">
    <citation type="journal article" date="2021" name="PeerJ">
        <title>Extensive microbial diversity within the chicken gut microbiome revealed by metagenomics and culture.</title>
        <authorList>
            <person name="Gilroy R."/>
            <person name="Ravi A."/>
            <person name="Getino M."/>
            <person name="Pursley I."/>
            <person name="Horton D.L."/>
            <person name="Alikhan N.F."/>
            <person name="Baker D."/>
            <person name="Gharbi K."/>
            <person name="Hall N."/>
            <person name="Watson M."/>
            <person name="Adriaenssens E.M."/>
            <person name="Foster-Nyarko E."/>
            <person name="Jarju S."/>
            <person name="Secka A."/>
            <person name="Antonio M."/>
            <person name="Oren A."/>
            <person name="Chaudhuri R.R."/>
            <person name="La Ragione R."/>
            <person name="Hildebrand F."/>
            <person name="Pallen M.J."/>
        </authorList>
    </citation>
    <scope>NUCLEOTIDE SEQUENCE</scope>
    <source>
        <strain evidence="2">ChiGjej2B2-19336</strain>
    </source>
</reference>
<dbReference type="Proteomes" id="UP000698963">
    <property type="component" value="Unassembled WGS sequence"/>
</dbReference>
<organism evidence="2 3">
    <name type="scientific">Mailhella massiliensis</name>
    <dbReference type="NCBI Taxonomy" id="1903261"/>
    <lineage>
        <taxon>Bacteria</taxon>
        <taxon>Pseudomonadati</taxon>
        <taxon>Thermodesulfobacteriota</taxon>
        <taxon>Desulfovibrionia</taxon>
        <taxon>Desulfovibrionales</taxon>
        <taxon>Desulfovibrionaceae</taxon>
        <taxon>Mailhella</taxon>
    </lineage>
</organism>
<evidence type="ECO:0000256" key="1">
    <source>
        <dbReference type="SAM" id="Phobius"/>
    </source>
</evidence>
<keyword evidence="1" id="KW-0812">Transmembrane</keyword>
<feature type="transmembrane region" description="Helical" evidence="1">
    <location>
        <begin position="12"/>
        <end position="35"/>
    </location>
</feature>
<proteinExistence type="predicted"/>
<protein>
    <submittedName>
        <fullName evidence="2">Uncharacterized protein</fullName>
    </submittedName>
</protein>
<accession>A0A921DQN6</accession>
<comment type="caution">
    <text evidence="2">The sequence shown here is derived from an EMBL/GenBank/DDBJ whole genome shotgun (WGS) entry which is preliminary data.</text>
</comment>
<dbReference type="RefSeq" id="WP_304120262.1">
    <property type="nucleotide sequence ID" value="NZ_DYZA01000015.1"/>
</dbReference>
<reference evidence="2" key="2">
    <citation type="submission" date="2021-09" db="EMBL/GenBank/DDBJ databases">
        <authorList>
            <person name="Gilroy R."/>
        </authorList>
    </citation>
    <scope>NUCLEOTIDE SEQUENCE</scope>
    <source>
        <strain evidence="2">ChiGjej2B2-19336</strain>
    </source>
</reference>
<keyword evidence="1" id="KW-0472">Membrane</keyword>
<dbReference type="AlphaFoldDB" id="A0A921DQN6"/>
<name>A0A921DQN6_9BACT</name>
<dbReference type="EMBL" id="DYZA01000015">
    <property type="protein sequence ID" value="HJD96141.1"/>
    <property type="molecule type" value="Genomic_DNA"/>
</dbReference>
<evidence type="ECO:0000313" key="3">
    <source>
        <dbReference type="Proteomes" id="UP000698963"/>
    </source>
</evidence>
<evidence type="ECO:0000313" key="2">
    <source>
        <dbReference type="EMBL" id="HJD96141.1"/>
    </source>
</evidence>
<keyword evidence="1" id="KW-1133">Transmembrane helix</keyword>
<gene>
    <name evidence="2" type="ORF">K8W16_00640</name>
</gene>